<dbReference type="GeneID" id="6218823"/>
<dbReference type="EMBL" id="EU081845">
    <property type="protein sequence ID" value="ABV91248.1"/>
    <property type="molecule type" value="Genomic_DNA"/>
</dbReference>
<sequence length="99" mass="11505">MGKPIYIGEHKGFIDYDIPINDPENKNYITFVKQIVDDEIFISMYINTSFIKKYSSTIKDQIKYHNVIYDVVDQCVRYDHGILAIHSVVKESVGNNETN</sequence>
<accession>B2BTK5</accession>
<protein>
    <submittedName>
        <fullName evidence="1">Uncharacterized protein</fullName>
    </submittedName>
</protein>
<evidence type="ECO:0000313" key="1">
    <source>
        <dbReference type="EMBL" id="ABV91248.1"/>
    </source>
</evidence>
<reference evidence="1 2" key="1">
    <citation type="journal article" date="2008" name="Virology">
        <title>Characterization of 1706, a virulent phage from Lactococcus lactis with similarities to prophages from other Firmicutes.</title>
        <authorList>
            <person name="Garneau J.E."/>
            <person name="Tremblay D.M."/>
            <person name="Moineau S."/>
        </authorList>
    </citation>
    <scope>NUCLEOTIDE SEQUENCE</scope>
</reference>
<keyword evidence="2" id="KW-1185">Reference proteome</keyword>
<organism evidence="1 2">
    <name type="scientific">Lactococcus phage 1706</name>
    <dbReference type="NCBI Taxonomy" id="475178"/>
    <lineage>
        <taxon>Viruses</taxon>
        <taxon>Duplodnaviria</taxon>
        <taxon>Heunggongvirae</taxon>
        <taxon>Uroviricota</taxon>
        <taxon>Caudoviricetes</taxon>
        <taxon>Fremauxvirus</taxon>
        <taxon>Fremauxvirus fv1706</taxon>
    </lineage>
</organism>
<dbReference type="KEGG" id="vg:6218823"/>
<dbReference type="Proteomes" id="UP000001679">
    <property type="component" value="Segment"/>
</dbReference>
<evidence type="ECO:0000313" key="2">
    <source>
        <dbReference type="Proteomes" id="UP000001679"/>
    </source>
</evidence>
<dbReference type="RefSeq" id="YP_001828689.1">
    <property type="nucleotide sequence ID" value="NC_010576.1"/>
</dbReference>
<name>B2BTK5_9CAUD</name>
<proteinExistence type="predicted"/>